<comment type="caution">
    <text evidence="3">The sequence shown here is derived from an EMBL/GenBank/DDBJ whole genome shotgun (WGS) entry which is preliminary data.</text>
</comment>
<keyword evidence="3" id="KW-0418">Kinase</keyword>
<dbReference type="PANTHER" id="PTHR18964:SF149">
    <property type="entry name" value="BIFUNCTIONAL UDP-N-ACETYLGLUCOSAMINE 2-EPIMERASE_N-ACETYLMANNOSAMINE KINASE"/>
    <property type="match status" value="1"/>
</dbReference>
<dbReference type="SUPFAM" id="SSF46785">
    <property type="entry name" value="Winged helix' DNA-binding domain"/>
    <property type="match status" value="1"/>
</dbReference>
<dbReference type="GO" id="GO:0016301">
    <property type="term" value="F:kinase activity"/>
    <property type="evidence" value="ECO:0007669"/>
    <property type="project" value="UniProtKB-KW"/>
</dbReference>
<dbReference type="AlphaFoldDB" id="A0A7W3P4A0"/>
<evidence type="ECO:0000256" key="2">
    <source>
        <dbReference type="SAM" id="MobiDB-lite"/>
    </source>
</evidence>
<evidence type="ECO:0000313" key="3">
    <source>
        <dbReference type="EMBL" id="MBA8792661.1"/>
    </source>
</evidence>
<dbReference type="SUPFAM" id="SSF53067">
    <property type="entry name" value="Actin-like ATPase domain"/>
    <property type="match status" value="1"/>
</dbReference>
<dbReference type="Pfam" id="PF00480">
    <property type="entry name" value="ROK"/>
    <property type="match status" value="1"/>
</dbReference>
<comment type="similarity">
    <text evidence="1">Belongs to the ROK (NagC/XylR) family.</text>
</comment>
<keyword evidence="3" id="KW-0808">Transferase</keyword>
<dbReference type="Gene3D" id="1.10.10.10">
    <property type="entry name" value="Winged helix-like DNA-binding domain superfamily/Winged helix DNA-binding domain"/>
    <property type="match status" value="1"/>
</dbReference>
<dbReference type="InterPro" id="IPR036388">
    <property type="entry name" value="WH-like_DNA-bd_sf"/>
</dbReference>
<evidence type="ECO:0000256" key="1">
    <source>
        <dbReference type="ARBA" id="ARBA00006479"/>
    </source>
</evidence>
<feature type="region of interest" description="Disordered" evidence="2">
    <location>
        <begin position="1"/>
        <end position="21"/>
    </location>
</feature>
<gene>
    <name evidence="3" type="ORF">FHX74_000255</name>
</gene>
<sequence>MLRVRHLGSLEVGGHGPENPRERHLAAILGELQRHGPDSRASIAERCGLGTSTLSELVGELRGRRLVTESAPVRTRTVGRPLRQLRLDGDGYLVAAVHLAASRSEARLATLGGRELGRAERRWEPGQDDAGTVITDLLRRLLVEVSPDQPLLAVEVGVGGVIRRATGRVINAKAVGLHDRPLGDELLDHLDRLGFDAAVGIDNDCNFAALATVAEAGPTDDRAVTIYVGGEEAVGGTVLVGPNLLRGAGGAGEIAHWVVDPRGRPCWCGRRGCLCTVANLRGLLTSTGMGPDEAEELVRTDRRAALARVDAAADAGDPGVDAALQESADGLTSVLHGLQALLDPERVLIGGFLGALGRHLEPRLSLRWPAAVGGGSRREDESPLSVRTVREPCGAVVDGALLSARTRCLEHPLHFSRSYALPD</sequence>
<dbReference type="Proteomes" id="UP000523079">
    <property type="component" value="Unassembled WGS sequence"/>
</dbReference>
<proteinExistence type="inferred from homology"/>
<evidence type="ECO:0000313" key="4">
    <source>
        <dbReference type="Proteomes" id="UP000523079"/>
    </source>
</evidence>
<accession>A0A7W3P4A0</accession>
<dbReference type="PANTHER" id="PTHR18964">
    <property type="entry name" value="ROK (REPRESSOR, ORF, KINASE) FAMILY"/>
    <property type="match status" value="1"/>
</dbReference>
<protein>
    <submittedName>
        <fullName evidence="3">Putative NBD/HSP70 family sugar kinase</fullName>
    </submittedName>
</protein>
<dbReference type="InterPro" id="IPR000600">
    <property type="entry name" value="ROK"/>
</dbReference>
<organism evidence="3 4">
    <name type="scientific">Microlunatus kandeliicorticis</name>
    <dbReference type="NCBI Taxonomy" id="1759536"/>
    <lineage>
        <taxon>Bacteria</taxon>
        <taxon>Bacillati</taxon>
        <taxon>Actinomycetota</taxon>
        <taxon>Actinomycetes</taxon>
        <taxon>Propionibacteriales</taxon>
        <taxon>Propionibacteriaceae</taxon>
        <taxon>Microlunatus</taxon>
    </lineage>
</organism>
<dbReference type="InterPro" id="IPR043129">
    <property type="entry name" value="ATPase_NBD"/>
</dbReference>
<keyword evidence="4" id="KW-1185">Reference proteome</keyword>
<reference evidence="3 4" key="1">
    <citation type="submission" date="2020-07" db="EMBL/GenBank/DDBJ databases">
        <title>Sequencing the genomes of 1000 actinobacteria strains.</title>
        <authorList>
            <person name="Klenk H.-P."/>
        </authorList>
    </citation>
    <scope>NUCLEOTIDE SEQUENCE [LARGE SCALE GENOMIC DNA]</scope>
    <source>
        <strain evidence="3 4">DSM 100723</strain>
    </source>
</reference>
<dbReference type="InterPro" id="IPR036390">
    <property type="entry name" value="WH_DNA-bd_sf"/>
</dbReference>
<dbReference type="RefSeq" id="WP_182558282.1">
    <property type="nucleotide sequence ID" value="NZ_JACGWT010000001.1"/>
</dbReference>
<name>A0A7W3P4A0_9ACTN</name>
<dbReference type="Gene3D" id="3.30.420.40">
    <property type="match status" value="2"/>
</dbReference>
<dbReference type="EMBL" id="JACGWT010000001">
    <property type="protein sequence ID" value="MBA8792661.1"/>
    <property type="molecule type" value="Genomic_DNA"/>
</dbReference>